<organism evidence="1 2">
    <name type="scientific">Parastrongyloides trichosuri</name>
    <name type="common">Possum-specific nematode worm</name>
    <dbReference type="NCBI Taxonomy" id="131310"/>
    <lineage>
        <taxon>Eukaryota</taxon>
        <taxon>Metazoa</taxon>
        <taxon>Ecdysozoa</taxon>
        <taxon>Nematoda</taxon>
        <taxon>Chromadorea</taxon>
        <taxon>Rhabditida</taxon>
        <taxon>Tylenchina</taxon>
        <taxon>Panagrolaimomorpha</taxon>
        <taxon>Strongyloidoidea</taxon>
        <taxon>Strongyloididae</taxon>
        <taxon>Parastrongyloides</taxon>
    </lineage>
</organism>
<sequence>MNIANRNKKVSSSNRIVIPLKKGNSTGGLKDVSRMNINDASYEAGDGDYLAKDFGKLTIDKHLDLHNNEKNFPEYYKKSVKDAAEEELLSPVYDEIIVDENDLIDLPNPIVKQRMDKPIDDNENNYRSIRIYYDIFYKNLAFAINEHANSKDSLKHCDEEADTFDADSGRGSSLDIQEYEYVELDEDKKNKFDIEIEL</sequence>
<evidence type="ECO:0000313" key="2">
    <source>
        <dbReference type="WBParaSite" id="PTRK_0001169600.1"/>
    </source>
</evidence>
<proteinExistence type="predicted"/>
<reference evidence="2" key="1">
    <citation type="submission" date="2017-02" db="UniProtKB">
        <authorList>
            <consortium name="WormBaseParasite"/>
        </authorList>
    </citation>
    <scope>IDENTIFICATION</scope>
</reference>
<keyword evidence="1" id="KW-1185">Reference proteome</keyword>
<dbReference type="WBParaSite" id="PTRK_0001169600.1">
    <property type="protein sequence ID" value="PTRK_0001169600.1"/>
    <property type="gene ID" value="PTRK_0001169600"/>
</dbReference>
<dbReference type="AlphaFoldDB" id="A0A0N4ZT65"/>
<evidence type="ECO:0000313" key="1">
    <source>
        <dbReference type="Proteomes" id="UP000038045"/>
    </source>
</evidence>
<protein>
    <submittedName>
        <fullName evidence="2">Uncharacterized protein</fullName>
    </submittedName>
</protein>
<accession>A0A0N4ZT65</accession>
<name>A0A0N4ZT65_PARTI</name>
<dbReference type="Proteomes" id="UP000038045">
    <property type="component" value="Unplaced"/>
</dbReference>